<dbReference type="InterPro" id="IPR038225">
    <property type="entry name" value="TagF_sf"/>
</dbReference>
<sequence length="236" mass="25265">MACGLFGKLPAKRDFIALNAPSGFLGPYEKWLQGGLTASRLELGNRWQEAYLNAPIWRFWLGGAQAGGQTVAGAFMPSVDGVGRYFPLTVLAAAGPGAAIPPPELDPQDPWFEAVEDFLLQALDPEASYEAVAQRLTALPVPNDHLLAAPPQDMVRLSDGTIVSAATAAGFPERLAALRIEDHARAYAHASYLWTIGGPNFEPLALTGQALPDPYLFSGLLTGRFDAHLEPKRVSS</sequence>
<reference evidence="1" key="1">
    <citation type="submission" date="2020-09" db="EMBL/GenBank/DDBJ databases">
        <title>Bosea spartocytisi sp. nov. a root nodule endophyte of Spartocytisus supranubius in the high mountain ecosystem fo the Teide National Park (Canary Islands, Spain).</title>
        <authorList>
            <person name="Pulido-Suarez L."/>
            <person name="Peix A."/>
            <person name="Igual J.M."/>
            <person name="Socas-Perez N."/>
            <person name="Velazquez E."/>
            <person name="Flores-Felix J.D."/>
            <person name="Leon-Barrios M."/>
        </authorList>
    </citation>
    <scope>NUCLEOTIDE SEQUENCE</scope>
    <source>
        <strain evidence="1">SSUT16</strain>
    </source>
</reference>
<dbReference type="EMBL" id="JACXWY010000016">
    <property type="protein sequence ID" value="MBD3848248.1"/>
    <property type="molecule type" value="Genomic_DNA"/>
</dbReference>
<evidence type="ECO:0000313" key="2">
    <source>
        <dbReference type="Proteomes" id="UP000619295"/>
    </source>
</evidence>
<accession>A0A927I302</accession>
<dbReference type="Pfam" id="PF09867">
    <property type="entry name" value="TagF_N"/>
    <property type="match status" value="1"/>
</dbReference>
<name>A0A927I302_9HYPH</name>
<gene>
    <name evidence="1" type="primary">tagF</name>
    <name evidence="1" type="ORF">IED13_21335</name>
</gene>
<dbReference type="Proteomes" id="UP000619295">
    <property type="component" value="Unassembled WGS sequence"/>
</dbReference>
<keyword evidence="2" id="KW-1185">Reference proteome</keyword>
<proteinExistence type="predicted"/>
<dbReference type="NCBIfam" id="TIGR03373">
    <property type="entry name" value="VI_minor_4"/>
    <property type="match status" value="1"/>
</dbReference>
<comment type="caution">
    <text evidence="1">The sequence shown here is derived from an EMBL/GenBank/DDBJ whole genome shotgun (WGS) entry which is preliminary data.</text>
</comment>
<organism evidence="1 2">
    <name type="scientific">Bosea spartocytisi</name>
    <dbReference type="NCBI Taxonomy" id="2773451"/>
    <lineage>
        <taxon>Bacteria</taxon>
        <taxon>Pseudomonadati</taxon>
        <taxon>Pseudomonadota</taxon>
        <taxon>Alphaproteobacteria</taxon>
        <taxon>Hyphomicrobiales</taxon>
        <taxon>Boseaceae</taxon>
        <taxon>Bosea</taxon>
    </lineage>
</organism>
<protein>
    <submittedName>
        <fullName evidence="1">Type VI secretion system-associated protein TagF</fullName>
    </submittedName>
</protein>
<dbReference type="Gene3D" id="3.40.1730.10">
    <property type="entry name" value="pa0076 domain"/>
    <property type="match status" value="1"/>
</dbReference>
<dbReference type="PIRSF" id="PIRSF029287">
    <property type="entry name" value="UCP029287"/>
    <property type="match status" value="1"/>
</dbReference>
<evidence type="ECO:0000313" key="1">
    <source>
        <dbReference type="EMBL" id="MBD3848248.1"/>
    </source>
</evidence>
<dbReference type="AlphaFoldDB" id="A0A927I302"/>
<dbReference type="InterPro" id="IPR017748">
    <property type="entry name" value="TagF"/>
</dbReference>
<dbReference type="RefSeq" id="WP_191125397.1">
    <property type="nucleotide sequence ID" value="NZ_JACXWY010000016.1"/>
</dbReference>